<accession>A0A4R3NUS4</accession>
<gene>
    <name evidence="6" type="ORF">EDC90_100648</name>
</gene>
<proteinExistence type="predicted"/>
<keyword evidence="7" id="KW-1185">Reference proteome</keyword>
<dbReference type="PROSITE" id="PS01081">
    <property type="entry name" value="HTH_TETR_1"/>
    <property type="match status" value="1"/>
</dbReference>
<dbReference type="InterPro" id="IPR050109">
    <property type="entry name" value="HTH-type_TetR-like_transc_reg"/>
</dbReference>
<dbReference type="InterPro" id="IPR023772">
    <property type="entry name" value="DNA-bd_HTH_TetR-type_CS"/>
</dbReference>
<dbReference type="PROSITE" id="PS50977">
    <property type="entry name" value="HTH_TETR_2"/>
    <property type="match status" value="1"/>
</dbReference>
<protein>
    <submittedName>
        <fullName evidence="6">TetR family transcriptional regulator</fullName>
    </submittedName>
</protein>
<name>A0A4R3NUS4_9HYPH</name>
<feature type="DNA-binding region" description="H-T-H motif" evidence="4">
    <location>
        <begin position="33"/>
        <end position="52"/>
    </location>
</feature>
<dbReference type="PANTHER" id="PTHR30055">
    <property type="entry name" value="HTH-TYPE TRANSCRIPTIONAL REGULATOR RUTR"/>
    <property type="match status" value="1"/>
</dbReference>
<evidence type="ECO:0000259" key="5">
    <source>
        <dbReference type="PROSITE" id="PS50977"/>
    </source>
</evidence>
<dbReference type="FunFam" id="1.10.10.60:FF:000141">
    <property type="entry name" value="TetR family transcriptional regulator"/>
    <property type="match status" value="1"/>
</dbReference>
<dbReference type="SUPFAM" id="SSF46689">
    <property type="entry name" value="Homeodomain-like"/>
    <property type="match status" value="1"/>
</dbReference>
<dbReference type="Gene3D" id="1.10.357.10">
    <property type="entry name" value="Tetracycline Repressor, domain 2"/>
    <property type="match status" value="1"/>
</dbReference>
<comment type="caution">
    <text evidence="6">The sequence shown here is derived from an EMBL/GenBank/DDBJ whole genome shotgun (WGS) entry which is preliminary data.</text>
</comment>
<dbReference type="PRINTS" id="PR00455">
    <property type="entry name" value="HTHTETR"/>
</dbReference>
<evidence type="ECO:0000256" key="4">
    <source>
        <dbReference type="PROSITE-ProRule" id="PRU00335"/>
    </source>
</evidence>
<dbReference type="AlphaFoldDB" id="A0A4R3NUS4"/>
<dbReference type="Pfam" id="PF00440">
    <property type="entry name" value="TetR_N"/>
    <property type="match status" value="1"/>
</dbReference>
<evidence type="ECO:0000256" key="3">
    <source>
        <dbReference type="ARBA" id="ARBA00023163"/>
    </source>
</evidence>
<feature type="domain" description="HTH tetR-type" evidence="5">
    <location>
        <begin position="10"/>
        <end position="70"/>
    </location>
</feature>
<dbReference type="InterPro" id="IPR009057">
    <property type="entry name" value="Homeodomain-like_sf"/>
</dbReference>
<keyword evidence="1" id="KW-0805">Transcription regulation</keyword>
<evidence type="ECO:0000256" key="2">
    <source>
        <dbReference type="ARBA" id="ARBA00023125"/>
    </source>
</evidence>
<evidence type="ECO:0000256" key="1">
    <source>
        <dbReference type="ARBA" id="ARBA00023015"/>
    </source>
</evidence>
<evidence type="ECO:0000313" key="7">
    <source>
        <dbReference type="Proteomes" id="UP000295097"/>
    </source>
</evidence>
<dbReference type="Proteomes" id="UP000295097">
    <property type="component" value="Unassembled WGS sequence"/>
</dbReference>
<dbReference type="EMBL" id="SMAR01000006">
    <property type="protein sequence ID" value="TCT41790.1"/>
    <property type="molecule type" value="Genomic_DNA"/>
</dbReference>
<sequence>MTQPPMRKKQDRAQRITAAAKTQFLEFGLRSTTMEAIARRAGVAKATLYTYFPDKDAVFRAVLMSVASRLKIAAETAFTANGSASDRIAAALSAKYFELDAVLEASPHRAELTHQAVILTGSEITLLSNELQERATALLIEEGWSRAKASERTALLFACIGGLYKIPAGRERREEQITFLTERLLDESC</sequence>
<dbReference type="OrthoDB" id="5292901at2"/>
<keyword evidence="3" id="KW-0804">Transcription</keyword>
<keyword evidence="2 4" id="KW-0238">DNA-binding</keyword>
<dbReference type="PANTHER" id="PTHR30055:SF238">
    <property type="entry name" value="MYCOFACTOCIN BIOSYNTHESIS TRANSCRIPTIONAL REGULATOR MFTR-RELATED"/>
    <property type="match status" value="1"/>
</dbReference>
<dbReference type="InterPro" id="IPR001647">
    <property type="entry name" value="HTH_TetR"/>
</dbReference>
<dbReference type="RefSeq" id="WP_132309547.1">
    <property type="nucleotide sequence ID" value="NZ_SMAR01000006.1"/>
</dbReference>
<dbReference type="GO" id="GO:0000976">
    <property type="term" value="F:transcription cis-regulatory region binding"/>
    <property type="evidence" value="ECO:0007669"/>
    <property type="project" value="TreeGrafter"/>
</dbReference>
<reference evidence="6 7" key="1">
    <citation type="submission" date="2019-03" db="EMBL/GenBank/DDBJ databases">
        <title>Freshwater and sediment microbial communities from various areas in North America, analyzing microbe dynamics in response to fracking.</title>
        <authorList>
            <person name="Lamendella R."/>
        </authorList>
    </citation>
    <scope>NUCLEOTIDE SEQUENCE [LARGE SCALE GENOMIC DNA]</scope>
    <source>
        <strain evidence="6 7">175.2</strain>
    </source>
</reference>
<evidence type="ECO:0000313" key="6">
    <source>
        <dbReference type="EMBL" id="TCT41790.1"/>
    </source>
</evidence>
<organism evidence="6 7">
    <name type="scientific">Martelella mediterranea</name>
    <dbReference type="NCBI Taxonomy" id="293089"/>
    <lineage>
        <taxon>Bacteria</taxon>
        <taxon>Pseudomonadati</taxon>
        <taxon>Pseudomonadota</taxon>
        <taxon>Alphaproteobacteria</taxon>
        <taxon>Hyphomicrobiales</taxon>
        <taxon>Aurantimonadaceae</taxon>
        <taxon>Martelella</taxon>
    </lineage>
</organism>
<dbReference type="GO" id="GO:0003700">
    <property type="term" value="F:DNA-binding transcription factor activity"/>
    <property type="evidence" value="ECO:0007669"/>
    <property type="project" value="TreeGrafter"/>
</dbReference>